<evidence type="ECO:0000313" key="9">
    <source>
        <dbReference type="Proteomes" id="UP001473302"/>
    </source>
</evidence>
<evidence type="ECO:0000256" key="6">
    <source>
        <dbReference type="ARBA" id="ARBA00023034"/>
    </source>
</evidence>
<dbReference type="CDD" id="cd14943">
    <property type="entry name" value="TRAPPC5_Trs31"/>
    <property type="match status" value="1"/>
</dbReference>
<dbReference type="SUPFAM" id="SSF111126">
    <property type="entry name" value="Ligand-binding domain in the NO signalling and Golgi transport"/>
    <property type="match status" value="1"/>
</dbReference>
<evidence type="ECO:0000256" key="4">
    <source>
        <dbReference type="ARBA" id="ARBA00022824"/>
    </source>
</evidence>
<dbReference type="InterPro" id="IPR007194">
    <property type="entry name" value="TRAPP_component"/>
</dbReference>
<dbReference type="InterPro" id="IPR024096">
    <property type="entry name" value="NO_sig/Golgi_transp_ligand-bd"/>
</dbReference>
<dbReference type="Pfam" id="PF04051">
    <property type="entry name" value="TRAPP"/>
    <property type="match status" value="1"/>
</dbReference>
<keyword evidence="9" id="KW-1185">Reference proteome</keyword>
<gene>
    <name evidence="8" type="ORF">MFLAVUS_006441</name>
</gene>
<dbReference type="PANTHER" id="PTHR20902:SF0">
    <property type="entry name" value="TRAFFICKING PROTEIN PARTICLE COMPLEX SUBUNIT 5"/>
    <property type="match status" value="1"/>
</dbReference>
<keyword evidence="6 7" id="KW-0333">Golgi apparatus</keyword>
<dbReference type="Gene3D" id="3.30.1380.20">
    <property type="entry name" value="Trafficking protein particle complex subunit 3"/>
    <property type="match status" value="1"/>
</dbReference>
<keyword evidence="4 7" id="KW-0256">Endoplasmic reticulum</keyword>
<evidence type="ECO:0000256" key="7">
    <source>
        <dbReference type="PIRNR" id="PIRNR017479"/>
    </source>
</evidence>
<evidence type="ECO:0000256" key="3">
    <source>
        <dbReference type="ARBA" id="ARBA00022448"/>
    </source>
</evidence>
<evidence type="ECO:0000313" key="8">
    <source>
        <dbReference type="EMBL" id="GAA5812977.1"/>
    </source>
</evidence>
<comment type="subcellular location">
    <subcellularLocation>
        <location evidence="1">Endoplasmic reticulum</location>
    </subcellularLocation>
    <subcellularLocation>
        <location evidence="7">Golgi apparatus</location>
        <location evidence="7">cis-Golgi network</location>
    </subcellularLocation>
</comment>
<evidence type="ECO:0000256" key="1">
    <source>
        <dbReference type="ARBA" id="ARBA00004240"/>
    </source>
</evidence>
<dbReference type="PANTHER" id="PTHR20902">
    <property type="entry name" value="41-2 PROTEIN ANTIGEN-RELATED"/>
    <property type="match status" value="1"/>
</dbReference>
<evidence type="ECO:0000256" key="5">
    <source>
        <dbReference type="ARBA" id="ARBA00022892"/>
    </source>
</evidence>
<keyword evidence="3 7" id="KW-0813">Transport</keyword>
<dbReference type="Proteomes" id="UP001473302">
    <property type="component" value="Unassembled WGS sequence"/>
</dbReference>
<proteinExistence type="inferred from homology"/>
<reference evidence="8 9" key="1">
    <citation type="submission" date="2024-04" db="EMBL/GenBank/DDBJ databases">
        <title>genome sequences of Mucor flavus KT1a and Helicostylum pulchrum KT1b strains isolated from the surface of a dry-aged beef.</title>
        <authorList>
            <person name="Toyotome T."/>
            <person name="Hosono M."/>
            <person name="Torimaru M."/>
            <person name="Fukuda K."/>
            <person name="Mikami N."/>
        </authorList>
    </citation>
    <scope>NUCLEOTIDE SEQUENCE [LARGE SCALE GENOMIC DNA]</scope>
    <source>
        <strain evidence="8 9">KT1a</strain>
    </source>
</reference>
<keyword evidence="5 7" id="KW-0931">ER-Golgi transport</keyword>
<name>A0ABP9Z1K8_9FUNG</name>
<protein>
    <recommendedName>
        <fullName evidence="7">Trafficking protein particle complex subunit</fullName>
    </recommendedName>
</protein>
<sequence>MSELPPRSSMQSSVYSDQRTIRAKSILEKNLNKSRGSEVSLSAQTFLFSEMLQYAQKRVNGIQDLERKLNEFGYRVGSRVLELLTWREKNAKRETKVLGILYFIHSTVWKALFGKPADSLEKSTENEDECKVYDTYMISDNEPILTKYISVPKELSQLNCNAFVAGIVEAVLDGCQFPARVTAHTVPIDGFPQRTTILIKLDKDVLEREELLK</sequence>
<organism evidence="8 9">
    <name type="scientific">Mucor flavus</name>
    <dbReference type="NCBI Taxonomy" id="439312"/>
    <lineage>
        <taxon>Eukaryota</taxon>
        <taxon>Fungi</taxon>
        <taxon>Fungi incertae sedis</taxon>
        <taxon>Mucoromycota</taxon>
        <taxon>Mucoromycotina</taxon>
        <taxon>Mucoromycetes</taxon>
        <taxon>Mucorales</taxon>
        <taxon>Mucorineae</taxon>
        <taxon>Mucoraceae</taxon>
        <taxon>Mucor</taxon>
    </lineage>
</organism>
<comment type="caution">
    <text evidence="8">The sequence shown here is derived from an EMBL/GenBank/DDBJ whole genome shotgun (WGS) entry which is preliminary data.</text>
</comment>
<comment type="subunit">
    <text evidence="7">Part of the multisubunit TRAPP (transport protein particle) complex.</text>
</comment>
<accession>A0ABP9Z1K8</accession>
<dbReference type="PIRSF" id="PIRSF017479">
    <property type="entry name" value="TRAPP_I_complex_Trs31"/>
    <property type="match status" value="1"/>
</dbReference>
<dbReference type="InterPro" id="IPR016696">
    <property type="entry name" value="TRAPP-I_su5"/>
</dbReference>
<evidence type="ECO:0000256" key="2">
    <source>
        <dbReference type="ARBA" id="ARBA00006218"/>
    </source>
</evidence>
<comment type="similarity">
    <text evidence="2 7">Belongs to the TRAPP small subunits family. BET3 subfamily.</text>
</comment>
<dbReference type="EMBL" id="BAABUK010000015">
    <property type="protein sequence ID" value="GAA5812977.1"/>
    <property type="molecule type" value="Genomic_DNA"/>
</dbReference>